<evidence type="ECO:0000313" key="6">
    <source>
        <dbReference type="Proteomes" id="UP000325763"/>
    </source>
</evidence>
<dbReference type="KEGG" id="snq:CP978_13890"/>
<dbReference type="Proteomes" id="UP000325763">
    <property type="component" value="Chromosome"/>
</dbReference>
<protein>
    <recommendedName>
        <fullName evidence="7">Lipoprotein</fullName>
    </recommendedName>
</protein>
<keyword evidence="5" id="KW-1185">Reference proteome</keyword>
<reference evidence="5" key="1">
    <citation type="submission" date="2014-09" db="EMBL/GenBank/DDBJ databases">
        <title>Sequence of the Streptomyces nodosus genome.</title>
        <authorList>
            <person name="Sweeney P."/>
            <person name="Stephens N."/>
            <person name="Murphy C."/>
            <person name="Caffrey P."/>
        </authorList>
    </citation>
    <scope>NUCLEOTIDE SEQUENCE [LARGE SCALE GENOMIC DNA]</scope>
    <source>
        <strain evidence="5">ATCC 14899</strain>
    </source>
</reference>
<dbReference type="Proteomes" id="UP000031526">
    <property type="component" value="Chromosome"/>
</dbReference>
<dbReference type="RefSeq" id="WP_043440679.1">
    <property type="nucleotide sequence ID" value="NZ_CP009313.1"/>
</dbReference>
<evidence type="ECO:0000313" key="3">
    <source>
        <dbReference type="EMBL" id="AJE40934.1"/>
    </source>
</evidence>
<gene>
    <name evidence="4" type="ORF">CP978_13890</name>
    <name evidence="3" type="ORF">SNOD_13400</name>
</gene>
<feature type="transmembrane region" description="Helical" evidence="1">
    <location>
        <begin position="38"/>
        <end position="62"/>
    </location>
</feature>
<keyword evidence="1" id="KW-1133">Transmembrane helix</keyword>
<evidence type="ECO:0000256" key="1">
    <source>
        <dbReference type="SAM" id="Phobius"/>
    </source>
</evidence>
<reference evidence="3 5" key="2">
    <citation type="journal article" date="2016" name="Appl. Microbiol. Biotechnol.">
        <title>Exploiting the genome sequence of Streptomyces nodosus for enhanced antibiotic production.</title>
        <authorList>
            <person name="Sweeney P."/>
            <person name="Murphy C.D."/>
            <person name="Caffrey P."/>
        </authorList>
    </citation>
    <scope>NUCLEOTIDE SEQUENCE [LARGE SCALE GENOMIC DNA]</scope>
    <source>
        <strain evidence="3 5">ATCC 14899</strain>
    </source>
</reference>
<dbReference type="AlphaFoldDB" id="A0A0B5DCC1"/>
<accession>A0A0B5DCC1</accession>
<evidence type="ECO:0008006" key="7">
    <source>
        <dbReference type="Google" id="ProtNLM"/>
    </source>
</evidence>
<sequence length="203" mass="21431">MFTYWLAVVRRAAMALSVCAVLCGGAMAGVMIWDNATAWAAALLQGALFGLAVSAAVAIAGATSNTWKAARAASHHGLTLSAEAVRLPCTAEIRVPIPPGITAYQLTDSVLHALKQLPAPEIDEVKEFTHGKLTLICRKSLSLPVRFHVSITTDQDAAIVAMEARPKAAWRMMDDGASWSVLKAFAPHVSKAVHDEVGGTTAM</sequence>
<evidence type="ECO:0000313" key="4">
    <source>
        <dbReference type="EMBL" id="QEV39506.1"/>
    </source>
</evidence>
<proteinExistence type="predicted"/>
<feature type="chain" id="PRO_5041521824" description="Lipoprotein" evidence="2">
    <location>
        <begin position="29"/>
        <end position="203"/>
    </location>
</feature>
<dbReference type="OrthoDB" id="4229150at2"/>
<reference evidence="4 6" key="3">
    <citation type="submission" date="2017-09" db="EMBL/GenBank/DDBJ databases">
        <title>Streptomyces genome completion.</title>
        <authorList>
            <person name="Lee N."/>
            <person name="Cho B.-K."/>
        </authorList>
    </citation>
    <scope>NUCLEOTIDE SEQUENCE [LARGE SCALE GENOMIC DNA]</scope>
    <source>
        <strain evidence="4 6">ATCC 14899</strain>
    </source>
</reference>
<evidence type="ECO:0000313" key="5">
    <source>
        <dbReference type="Proteomes" id="UP000031526"/>
    </source>
</evidence>
<keyword evidence="1" id="KW-0472">Membrane</keyword>
<feature type="signal peptide" evidence="2">
    <location>
        <begin position="1"/>
        <end position="28"/>
    </location>
</feature>
<dbReference type="EMBL" id="CP023747">
    <property type="protein sequence ID" value="QEV39506.1"/>
    <property type="molecule type" value="Genomic_DNA"/>
</dbReference>
<evidence type="ECO:0000256" key="2">
    <source>
        <dbReference type="SAM" id="SignalP"/>
    </source>
</evidence>
<keyword evidence="2" id="KW-0732">Signal</keyword>
<keyword evidence="1" id="KW-0812">Transmembrane</keyword>
<organism evidence="3 5">
    <name type="scientific">Streptomyces nodosus</name>
    <dbReference type="NCBI Taxonomy" id="40318"/>
    <lineage>
        <taxon>Bacteria</taxon>
        <taxon>Bacillati</taxon>
        <taxon>Actinomycetota</taxon>
        <taxon>Actinomycetes</taxon>
        <taxon>Kitasatosporales</taxon>
        <taxon>Streptomycetaceae</taxon>
        <taxon>Streptomyces</taxon>
    </lineage>
</organism>
<dbReference type="EMBL" id="CP009313">
    <property type="protein sequence ID" value="AJE40934.1"/>
    <property type="molecule type" value="Genomic_DNA"/>
</dbReference>
<name>A0A0B5DCC1_9ACTN</name>
<dbReference type="HOGENOM" id="CLU_1348319_0_0_11"/>